<evidence type="ECO:0000313" key="1">
    <source>
        <dbReference type="EMBL" id="VDP13051.1"/>
    </source>
</evidence>
<reference evidence="3" key="2">
    <citation type="submission" date="2019-09" db="UniProtKB">
        <authorList>
            <consortium name="WormBaseParasite"/>
        </authorList>
    </citation>
    <scope>IDENTIFICATION</scope>
</reference>
<gene>
    <name evidence="1" type="ORF">HPBE_LOCUS18816</name>
</gene>
<proteinExistence type="predicted"/>
<dbReference type="AlphaFoldDB" id="A0A183GA14"/>
<organism evidence="2 3">
    <name type="scientific">Heligmosomoides polygyrus</name>
    <name type="common">Parasitic roundworm</name>
    <dbReference type="NCBI Taxonomy" id="6339"/>
    <lineage>
        <taxon>Eukaryota</taxon>
        <taxon>Metazoa</taxon>
        <taxon>Ecdysozoa</taxon>
        <taxon>Nematoda</taxon>
        <taxon>Chromadorea</taxon>
        <taxon>Rhabditida</taxon>
        <taxon>Rhabditina</taxon>
        <taxon>Rhabditomorpha</taxon>
        <taxon>Strongyloidea</taxon>
        <taxon>Heligmosomidae</taxon>
        <taxon>Heligmosomoides</taxon>
    </lineage>
</organism>
<keyword evidence="2" id="KW-1185">Reference proteome</keyword>
<dbReference type="Proteomes" id="UP000050761">
    <property type="component" value="Unassembled WGS sequence"/>
</dbReference>
<accession>A0A3P8ARA6</accession>
<reference evidence="1 2" key="1">
    <citation type="submission" date="2018-11" db="EMBL/GenBank/DDBJ databases">
        <authorList>
            <consortium name="Pathogen Informatics"/>
        </authorList>
    </citation>
    <scope>NUCLEOTIDE SEQUENCE [LARGE SCALE GENOMIC DNA]</scope>
</reference>
<sequence>MTSCQAKRTRADFDCVCGNSAQQRNLTKTTFMRNGGVSDAPFLLNGTNTFECSSYVNMGPEVNMSNGVAPELEREIVKKTKDIRLHASLFYSTALPARTYVLRLDLRYMEAG</sequence>
<dbReference type="EMBL" id="UZAH01030943">
    <property type="protein sequence ID" value="VDP13051.1"/>
    <property type="molecule type" value="Genomic_DNA"/>
</dbReference>
<evidence type="ECO:0000313" key="2">
    <source>
        <dbReference type="Proteomes" id="UP000050761"/>
    </source>
</evidence>
<protein>
    <submittedName>
        <fullName evidence="3">Laminin N-terminal domain-containing protein</fullName>
    </submittedName>
</protein>
<dbReference type="WBParaSite" id="HPBE_0001881701-mRNA-1">
    <property type="protein sequence ID" value="HPBE_0001881701-mRNA-1"/>
    <property type="gene ID" value="HPBE_0001881701"/>
</dbReference>
<evidence type="ECO:0000313" key="3">
    <source>
        <dbReference type="WBParaSite" id="HPBE_0001881701-mRNA-1"/>
    </source>
</evidence>
<name>A0A183GA14_HELPZ</name>
<accession>A0A183GA14</accession>